<dbReference type="InterPro" id="IPR010708">
    <property type="entry name" value="5'(3')-deoxyribonucleotidase"/>
</dbReference>
<dbReference type="SUPFAM" id="SSF56784">
    <property type="entry name" value="HAD-like"/>
    <property type="match status" value="1"/>
</dbReference>
<dbReference type="InterPro" id="IPR023214">
    <property type="entry name" value="HAD_sf"/>
</dbReference>
<dbReference type="Proteomes" id="UP000249890">
    <property type="component" value="Chromosome"/>
</dbReference>
<keyword evidence="4" id="KW-1185">Reference proteome</keyword>
<organism evidence="3 4">
    <name type="scientific">Paenibacillus donghaensis</name>
    <dbReference type="NCBI Taxonomy" id="414771"/>
    <lineage>
        <taxon>Bacteria</taxon>
        <taxon>Bacillati</taxon>
        <taxon>Bacillota</taxon>
        <taxon>Bacilli</taxon>
        <taxon>Bacillales</taxon>
        <taxon>Paenibacillaceae</taxon>
        <taxon>Paenibacillus</taxon>
    </lineage>
</organism>
<dbReference type="SFLD" id="SFLDS00003">
    <property type="entry name" value="Haloacid_Dehalogenase"/>
    <property type="match status" value="1"/>
</dbReference>
<dbReference type="AlphaFoldDB" id="A0A2Z2KNC1"/>
<evidence type="ECO:0000313" key="4">
    <source>
        <dbReference type="Proteomes" id="UP000249890"/>
    </source>
</evidence>
<dbReference type="SFLD" id="SFLDG01146">
    <property type="entry name" value="C1.2.2"/>
    <property type="match status" value="1"/>
</dbReference>
<dbReference type="GO" id="GO:0008253">
    <property type="term" value="F:5'-nucleotidase activity"/>
    <property type="evidence" value="ECO:0007669"/>
    <property type="project" value="InterPro"/>
</dbReference>
<dbReference type="PANTHER" id="PTHR16504:SF4">
    <property type="entry name" value="5'(3')-DEOXYRIBONUCLEOTIDASE"/>
    <property type="match status" value="1"/>
</dbReference>
<dbReference type="KEGG" id="pdh:B9T62_18925"/>
<comment type="similarity">
    <text evidence="1">Belongs to the 5'(3')-deoxyribonucleotidase family.</text>
</comment>
<dbReference type="SFLD" id="SFLDG01126">
    <property type="entry name" value="C1.2:_Nucleotidase_Like"/>
    <property type="match status" value="1"/>
</dbReference>
<proteinExistence type="inferred from homology"/>
<sequence length="179" mass="21266">MLAKKRIAVDQDNVIADLVVEWVRRYNNDYNDTLTPEEINAWNWCHITKPECNKKIYDYMDDPELFANLPVIKDSQDVLQELNNTYDIYVVTSPFNINNVVPKHNWLLKHFPFLAPDKFVFTRDKSIIAAEYLIDDKPANLESFSGNKILFDAPHNRDEDRFYRVNNWLEVKDILLDWK</sequence>
<dbReference type="GO" id="GO:0009223">
    <property type="term" value="P:pyrimidine deoxyribonucleotide catabolic process"/>
    <property type="evidence" value="ECO:0007669"/>
    <property type="project" value="TreeGrafter"/>
</dbReference>
<accession>A0A2Z2KNC1</accession>
<gene>
    <name evidence="3" type="ORF">B9T62_18925</name>
</gene>
<dbReference type="EMBL" id="CP021780">
    <property type="protein sequence ID" value="ASA22682.1"/>
    <property type="molecule type" value="Genomic_DNA"/>
</dbReference>
<dbReference type="Gene3D" id="1.10.40.40">
    <property type="entry name" value="Deoxyribonucleotidase, domain 2"/>
    <property type="match status" value="1"/>
</dbReference>
<dbReference type="InterPro" id="IPR036412">
    <property type="entry name" value="HAD-like_sf"/>
</dbReference>
<reference evidence="3 4" key="1">
    <citation type="submission" date="2017-06" db="EMBL/GenBank/DDBJ databases">
        <title>Complete genome sequence of Paenibacillus donghaensis KCTC 13049T isolated from East Sea sediment, South Korea.</title>
        <authorList>
            <person name="Jung B.K."/>
            <person name="Hong S.-J."/>
            <person name="Shin J.-H."/>
        </authorList>
    </citation>
    <scope>NUCLEOTIDE SEQUENCE [LARGE SCALE GENOMIC DNA]</scope>
    <source>
        <strain evidence="3 4">KCTC 13049</strain>
    </source>
</reference>
<evidence type="ECO:0000256" key="1">
    <source>
        <dbReference type="ARBA" id="ARBA00009589"/>
    </source>
</evidence>
<evidence type="ECO:0000256" key="2">
    <source>
        <dbReference type="PIRSR" id="PIRSR610708-1"/>
    </source>
</evidence>
<dbReference type="PANTHER" id="PTHR16504">
    <property type="entry name" value="5'(3')-DEOXYRIBONUCLEOTIDASE"/>
    <property type="match status" value="1"/>
</dbReference>
<protein>
    <submittedName>
        <fullName evidence="3">Uncharacterized protein</fullName>
    </submittedName>
</protein>
<feature type="active site" description="Nucleophile" evidence="2">
    <location>
        <position position="10"/>
    </location>
</feature>
<dbReference type="Gene3D" id="3.40.50.1000">
    <property type="entry name" value="HAD superfamily/HAD-like"/>
    <property type="match status" value="1"/>
</dbReference>
<name>A0A2Z2KNC1_9BACL</name>
<evidence type="ECO:0000313" key="3">
    <source>
        <dbReference type="EMBL" id="ASA22682.1"/>
    </source>
</evidence>
<feature type="active site" description="Proton donor" evidence="2">
    <location>
        <position position="12"/>
    </location>
</feature>
<dbReference type="Pfam" id="PF06941">
    <property type="entry name" value="NT5C"/>
    <property type="match status" value="1"/>
</dbReference>